<feature type="compositionally biased region" description="Basic and acidic residues" evidence="2">
    <location>
        <begin position="438"/>
        <end position="453"/>
    </location>
</feature>
<feature type="compositionally biased region" description="Basic residues" evidence="2">
    <location>
        <begin position="487"/>
        <end position="501"/>
    </location>
</feature>
<gene>
    <name evidence="3" type="ORF">TL16_g03593</name>
</gene>
<feature type="region of interest" description="Disordered" evidence="2">
    <location>
        <begin position="1138"/>
        <end position="1208"/>
    </location>
</feature>
<reference evidence="4" key="1">
    <citation type="journal article" date="2023" name="Commun. Biol.">
        <title>Genome analysis of Parmales, the sister group of diatoms, reveals the evolutionary specialization of diatoms from phago-mixotrophs to photoautotrophs.</title>
        <authorList>
            <person name="Ban H."/>
            <person name="Sato S."/>
            <person name="Yoshikawa S."/>
            <person name="Yamada K."/>
            <person name="Nakamura Y."/>
            <person name="Ichinomiya M."/>
            <person name="Sato N."/>
            <person name="Blanc-Mathieu R."/>
            <person name="Endo H."/>
            <person name="Kuwata A."/>
            <person name="Ogata H."/>
        </authorList>
    </citation>
    <scope>NUCLEOTIDE SEQUENCE [LARGE SCALE GENOMIC DNA]</scope>
</reference>
<feature type="compositionally biased region" description="Basic and acidic residues" evidence="2">
    <location>
        <begin position="841"/>
        <end position="856"/>
    </location>
</feature>
<feature type="region of interest" description="Disordered" evidence="2">
    <location>
        <begin position="307"/>
        <end position="331"/>
    </location>
</feature>
<feature type="region of interest" description="Disordered" evidence="2">
    <location>
        <begin position="760"/>
        <end position="792"/>
    </location>
</feature>
<organism evidence="3 4">
    <name type="scientific">Triparma laevis f. inornata</name>
    <dbReference type="NCBI Taxonomy" id="1714386"/>
    <lineage>
        <taxon>Eukaryota</taxon>
        <taxon>Sar</taxon>
        <taxon>Stramenopiles</taxon>
        <taxon>Ochrophyta</taxon>
        <taxon>Bolidophyceae</taxon>
        <taxon>Parmales</taxon>
        <taxon>Triparmaceae</taxon>
        <taxon>Triparma</taxon>
    </lineage>
</organism>
<proteinExistence type="predicted"/>
<feature type="compositionally biased region" description="Basic and acidic residues" evidence="2">
    <location>
        <begin position="461"/>
        <end position="486"/>
    </location>
</feature>
<feature type="region of interest" description="Disordered" evidence="2">
    <location>
        <begin position="438"/>
        <end position="560"/>
    </location>
</feature>
<evidence type="ECO:0000313" key="3">
    <source>
        <dbReference type="EMBL" id="GMH62957.1"/>
    </source>
</evidence>
<evidence type="ECO:0000256" key="2">
    <source>
        <dbReference type="SAM" id="MobiDB-lite"/>
    </source>
</evidence>
<feature type="coiled-coil region" evidence="1">
    <location>
        <begin position="642"/>
        <end position="699"/>
    </location>
</feature>
<feature type="compositionally biased region" description="Acidic residues" evidence="2">
    <location>
        <begin position="1255"/>
        <end position="1264"/>
    </location>
</feature>
<feature type="region of interest" description="Disordered" evidence="2">
    <location>
        <begin position="1"/>
        <end position="78"/>
    </location>
</feature>
<feature type="coiled-coil region" evidence="1">
    <location>
        <begin position="987"/>
        <end position="1120"/>
    </location>
</feature>
<feature type="compositionally biased region" description="Polar residues" evidence="2">
    <location>
        <begin position="502"/>
        <end position="519"/>
    </location>
</feature>
<accession>A0A9W7E1N5</accession>
<dbReference type="EMBL" id="BLQM01000096">
    <property type="protein sequence ID" value="GMH62957.1"/>
    <property type="molecule type" value="Genomic_DNA"/>
</dbReference>
<feature type="compositionally biased region" description="Basic and acidic residues" evidence="2">
    <location>
        <begin position="775"/>
        <end position="792"/>
    </location>
</feature>
<dbReference type="Proteomes" id="UP001162640">
    <property type="component" value="Unassembled WGS sequence"/>
</dbReference>
<feature type="compositionally biased region" description="Basic and acidic residues" evidence="2">
    <location>
        <begin position="52"/>
        <end position="67"/>
    </location>
</feature>
<evidence type="ECO:0000313" key="4">
    <source>
        <dbReference type="Proteomes" id="UP001162640"/>
    </source>
</evidence>
<sequence>MVKHQPPSRPQLPLSRATADSLRPAKTPNPSSPAERQVSFFAQRNNNSRPVAKREERKTRNSQDFKSDRRKHANIQNNTKIQHEITKKSIKPLQPELSTFDELTLAAAKITSKFTELSGISSAWEGHDKSESRNQSAGLVKDKQGNWRDVDGVLVEAKSATEYNEREKVRSNLNSMFIELKNSGEQTNKVLNKFNKVLSNQGSNADVTITEMYPVYSAMSHNMGHHRRHATLRMTEDGSGPGDSSLGLDREIKSLLKPRTFKWQIEMQRKKEEERLHIIHNRIQEYGLEEVSKVHRDERYHVKKHQIHEDEQKKFKQKIGGAGLGARRGRGGVKMGGTLNLDEETKEMFQMQVQLAMLKGQYNEKKEIVDSQGGQGKKNQEELEELYVKAAEMKIKHLLEVIDRQQEQLLNIGQRHEYLEENVDKKEEQLDSTIDEMRLKTKTMKEESAKAARVDTIAEEEDKKESAKADADAVAKEKEEKGEKEGKKGKKKKKGKGKGKGTKSSPNITPSASPAQTQAKKIDQEESGEESEPECPDSPNPDRRGELAAAQKKTVDERLAENEAQHQENLVLMEQLERMTNFAASKSGKDGGNELKELEIDVEKATKMQEVKANRLRRLEASHNEKKFNVENARDIAMTAQKEQIEGEIKSLSEEMAGLEKKKMLARCCKETFVIAKNMAAAEAREEGLDRRAEAASAKDEKIRFKHLHTANAIMSLDNIDQELQASTVIHDFAQIEVDKNVKQIASLLKEIARVEDCDIEEEKKEEGGGEGGEEERKGDEKEEEAKAKEEKEDLLLLAKTTIVKEGHKKMTLHQHQRTPTQKHAVMHKKARTTKSPSRSPPKEEKKLKMTKDAQRKAITRAREGVMAATDRKMEAMKKLKSSNLNTLTLRALKNESKKRLLQDKISEAESAKLQSIALLHSQITKTLESLLVDLESKSLLKKRLNYVKAKQHKLKEVGDSDPNKKTSKLGGMMGKVADDKELKVMAVTLKEEIKTLTGEVKEIEKSQKKKTSNVEERKMLRTLKQENSSLSKKWDKYEASGGSVLAAFKENKQIRNLQGNKVQAKRKIETLRKRIQRALGLHDRELKEQQERRKITGIRRGLTAKEKDLEKSIKNFKKQAIWWKRRLAEVEKPKEEIGAAGRPLTPKGSPSPKSFVSRLTERATKRRTSKMPGLAGLSNLGREGVGGEVEEKVEEEPSSPVPQSLNDALGSLDNIIVGDAADKWKRRATDRKSYEEKALFMRANVKDMSRWGMEDEEGDEGGDEERVNDRLSPVGMSPMVVSRGPMPSEGTGAGGHQILSY</sequence>
<comment type="caution">
    <text evidence="3">The sequence shown here is derived from an EMBL/GenBank/DDBJ whole genome shotgun (WGS) entry which is preliminary data.</text>
</comment>
<evidence type="ECO:0000256" key="1">
    <source>
        <dbReference type="SAM" id="Coils"/>
    </source>
</evidence>
<feature type="compositionally biased region" description="Acidic residues" evidence="2">
    <location>
        <begin position="525"/>
        <end position="535"/>
    </location>
</feature>
<name>A0A9W7E1N5_9STRA</name>
<protein>
    <submittedName>
        <fullName evidence="3">Uncharacterized protein</fullName>
    </submittedName>
</protein>
<feature type="region of interest" description="Disordered" evidence="2">
    <location>
        <begin position="1249"/>
        <end position="1302"/>
    </location>
</feature>
<feature type="region of interest" description="Disordered" evidence="2">
    <location>
        <begin position="810"/>
        <end position="856"/>
    </location>
</feature>
<keyword evidence="1" id="KW-0175">Coiled coil</keyword>
<feature type="compositionally biased region" description="Polar residues" evidence="2">
    <location>
        <begin position="28"/>
        <end position="49"/>
    </location>
</feature>